<protein>
    <submittedName>
        <fullName evidence="2">Uncharacterized protein</fullName>
    </submittedName>
</protein>
<feature type="region of interest" description="Disordered" evidence="1">
    <location>
        <begin position="1"/>
        <end position="59"/>
    </location>
</feature>
<gene>
    <name evidence="2" type="ORF">EB796_023897</name>
</gene>
<dbReference type="Proteomes" id="UP000593567">
    <property type="component" value="Unassembled WGS sequence"/>
</dbReference>
<sequence>MLKARWQLPLHPPDTSEGLTNAVRHKKPPPIKSSSRKDGQPDKGVGLMSRAPFQDNQPEKIRLPPQLLAPIPNITRSQLNSTSATNFRQRETSASVAAAIPILARSQSVPLCSPLPLRKENEITSQMSVEAGDISHLSNIHRMDEFERKTVRKTQLIINPDGSQADCKDSIRYIRPQERHKYDIATSRRLAFLKRSIPADSTASVGRDLLNGAYSTNSRKSALHILVEMNNRKVERSLKVKPNLTLQKKLSDFLKSLDVP</sequence>
<dbReference type="AlphaFoldDB" id="A0A7J7IV69"/>
<evidence type="ECO:0000313" key="2">
    <source>
        <dbReference type="EMBL" id="KAF6017799.1"/>
    </source>
</evidence>
<comment type="caution">
    <text evidence="2">The sequence shown here is derived from an EMBL/GenBank/DDBJ whole genome shotgun (WGS) entry which is preliminary data.</text>
</comment>
<keyword evidence="3" id="KW-1185">Reference proteome</keyword>
<dbReference type="EMBL" id="VXIV02003360">
    <property type="protein sequence ID" value="KAF6017799.1"/>
    <property type="molecule type" value="Genomic_DNA"/>
</dbReference>
<evidence type="ECO:0000313" key="3">
    <source>
        <dbReference type="Proteomes" id="UP000593567"/>
    </source>
</evidence>
<evidence type="ECO:0000256" key="1">
    <source>
        <dbReference type="SAM" id="MobiDB-lite"/>
    </source>
</evidence>
<accession>A0A7J7IV69</accession>
<organism evidence="2 3">
    <name type="scientific">Bugula neritina</name>
    <name type="common">Brown bryozoan</name>
    <name type="synonym">Sertularia neritina</name>
    <dbReference type="NCBI Taxonomy" id="10212"/>
    <lineage>
        <taxon>Eukaryota</taxon>
        <taxon>Metazoa</taxon>
        <taxon>Spiralia</taxon>
        <taxon>Lophotrochozoa</taxon>
        <taxon>Bryozoa</taxon>
        <taxon>Gymnolaemata</taxon>
        <taxon>Cheilostomatida</taxon>
        <taxon>Flustrina</taxon>
        <taxon>Buguloidea</taxon>
        <taxon>Bugulidae</taxon>
        <taxon>Bugula</taxon>
    </lineage>
</organism>
<name>A0A7J7IV69_BUGNE</name>
<reference evidence="2" key="1">
    <citation type="submission" date="2020-06" db="EMBL/GenBank/DDBJ databases">
        <title>Draft genome of Bugula neritina, a colonial animal packing powerful symbionts and potential medicines.</title>
        <authorList>
            <person name="Rayko M."/>
        </authorList>
    </citation>
    <scope>NUCLEOTIDE SEQUENCE [LARGE SCALE GENOMIC DNA]</scope>
    <source>
        <strain evidence="2">Kwan_BN1</strain>
    </source>
</reference>
<proteinExistence type="predicted"/>